<dbReference type="PRINTS" id="PR00111">
    <property type="entry name" value="ABHYDROLASE"/>
</dbReference>
<keyword evidence="4" id="KW-1185">Reference proteome</keyword>
<dbReference type="GO" id="GO:0016020">
    <property type="term" value="C:membrane"/>
    <property type="evidence" value="ECO:0007669"/>
    <property type="project" value="TreeGrafter"/>
</dbReference>
<accession>A0A2N5LZU2</accession>
<dbReference type="GO" id="GO:0016787">
    <property type="term" value="F:hydrolase activity"/>
    <property type="evidence" value="ECO:0007669"/>
    <property type="project" value="UniProtKB-KW"/>
</dbReference>
<proteinExistence type="predicted"/>
<reference evidence="3 4" key="1">
    <citation type="submission" date="2017-11" db="EMBL/GenBank/DDBJ databases">
        <title>Comparitive Functional Genomics of Dry Heat Resistant strains isolated from the Viking Spacecraft.</title>
        <authorList>
            <person name="Seuylemezian A."/>
            <person name="Cooper K."/>
            <person name="Vaishampayan P."/>
        </authorList>
    </citation>
    <scope>NUCLEOTIDE SEQUENCE [LARGE SCALE GENOMIC DNA]</scope>
    <source>
        <strain evidence="3 4">V1-29</strain>
    </source>
</reference>
<dbReference type="InterPro" id="IPR050266">
    <property type="entry name" value="AB_hydrolase_sf"/>
</dbReference>
<organism evidence="3 4">
    <name type="scientific">Peribacillus deserti</name>
    <dbReference type="NCBI Taxonomy" id="673318"/>
    <lineage>
        <taxon>Bacteria</taxon>
        <taxon>Bacillati</taxon>
        <taxon>Bacillota</taxon>
        <taxon>Bacilli</taxon>
        <taxon>Bacillales</taxon>
        <taxon>Bacillaceae</taxon>
        <taxon>Peribacillus</taxon>
    </lineage>
</organism>
<dbReference type="EMBL" id="PGUY01000087">
    <property type="protein sequence ID" value="PLT27639.1"/>
    <property type="molecule type" value="Genomic_DNA"/>
</dbReference>
<dbReference type="Gene3D" id="3.40.50.1820">
    <property type="entry name" value="alpha/beta hydrolase"/>
    <property type="match status" value="1"/>
</dbReference>
<sequence>MLKHLMVNGKYIYYEDEGSGTPILFLHPPGVGRKIFRYQSAYLKHKYRVITIDLSGSGDSRSCSSSPTMTERAEEVSLFISGLGLESVHLAGYSGGCAIALTAAMRIPKQIRSLILIEGFARIDQRLHNFLYKAGIKMLEEKEEWAIRLISGYLTNDSQLNDILRNHMRKSNLAVWISDYKNLLQFNQSVHLSKILVPTLVIQKNPYKAGAEFNRIPGIQVVYVKERGSLLMKKWEKVNGEIDSFIRRMRFS</sequence>
<dbReference type="OrthoDB" id="9805423at2"/>
<dbReference type="InterPro" id="IPR000073">
    <property type="entry name" value="AB_hydrolase_1"/>
</dbReference>
<feature type="domain" description="AB hydrolase-1" evidence="2">
    <location>
        <begin position="22"/>
        <end position="119"/>
    </location>
</feature>
<name>A0A2N5LZU2_9BACI</name>
<dbReference type="Pfam" id="PF00561">
    <property type="entry name" value="Abhydrolase_1"/>
    <property type="match status" value="1"/>
</dbReference>
<dbReference type="PANTHER" id="PTHR43798">
    <property type="entry name" value="MONOACYLGLYCEROL LIPASE"/>
    <property type="match status" value="1"/>
</dbReference>
<gene>
    <name evidence="3" type="ORF">CUU66_22750</name>
</gene>
<evidence type="ECO:0000259" key="2">
    <source>
        <dbReference type="Pfam" id="PF00561"/>
    </source>
</evidence>
<evidence type="ECO:0000256" key="1">
    <source>
        <dbReference type="ARBA" id="ARBA00022801"/>
    </source>
</evidence>
<evidence type="ECO:0000313" key="4">
    <source>
        <dbReference type="Proteomes" id="UP000234748"/>
    </source>
</evidence>
<dbReference type="PANTHER" id="PTHR43798:SF31">
    <property type="entry name" value="AB HYDROLASE SUPERFAMILY PROTEIN YCLE"/>
    <property type="match status" value="1"/>
</dbReference>
<dbReference type="InterPro" id="IPR029058">
    <property type="entry name" value="AB_hydrolase_fold"/>
</dbReference>
<protein>
    <recommendedName>
        <fullName evidence="2">AB hydrolase-1 domain-containing protein</fullName>
    </recommendedName>
</protein>
<dbReference type="Proteomes" id="UP000234748">
    <property type="component" value="Unassembled WGS sequence"/>
</dbReference>
<dbReference type="AlphaFoldDB" id="A0A2N5LZU2"/>
<dbReference type="RefSeq" id="WP_101645683.1">
    <property type="nucleotide sequence ID" value="NZ_PGUY01000087.1"/>
</dbReference>
<comment type="caution">
    <text evidence="3">The sequence shown here is derived from an EMBL/GenBank/DDBJ whole genome shotgun (WGS) entry which is preliminary data.</text>
</comment>
<evidence type="ECO:0000313" key="3">
    <source>
        <dbReference type="EMBL" id="PLT27639.1"/>
    </source>
</evidence>
<dbReference type="SUPFAM" id="SSF53474">
    <property type="entry name" value="alpha/beta-Hydrolases"/>
    <property type="match status" value="1"/>
</dbReference>
<keyword evidence="1" id="KW-0378">Hydrolase</keyword>